<protein>
    <recommendedName>
        <fullName evidence="1">DUF4042 domain-containing protein</fullName>
    </recommendedName>
</protein>
<evidence type="ECO:0000313" key="2">
    <source>
        <dbReference type="EMBL" id="OAF70081.1"/>
    </source>
</evidence>
<evidence type="ECO:0000313" key="3">
    <source>
        <dbReference type="Proteomes" id="UP000078046"/>
    </source>
</evidence>
<reference evidence="2 3" key="1">
    <citation type="submission" date="2016-04" db="EMBL/GenBank/DDBJ databases">
        <title>The genome of Intoshia linei affirms orthonectids as highly simplified spiralians.</title>
        <authorList>
            <person name="Mikhailov K.V."/>
            <person name="Slusarev G.S."/>
            <person name="Nikitin M.A."/>
            <person name="Logacheva M.D."/>
            <person name="Penin A."/>
            <person name="Aleoshin V."/>
            <person name="Panchin Y.V."/>
        </authorList>
    </citation>
    <scope>NUCLEOTIDE SEQUENCE [LARGE SCALE GENOMIC DNA]</scope>
    <source>
        <strain evidence="2">Intl2013</strain>
        <tissue evidence="2">Whole animal</tissue>
    </source>
</reference>
<sequence length="823" mass="96237">MNLINELKTEFINENVNTLKLNNILKALKCNLDKNVNELISNMNSFYINNMITLNNLKTIEKLLVLVETYVTSTEEAQCLNHSMVYLMLMRYIQLSNFEHLSLSNLNVYRVKLVAGEILLKIITFLPKETTFLYLEFIFPPCVNITNSSLFMLLEKDSKDLRKVTLNIIKQIFDNSKIFFQYANDEFNNYLSWYTKLGFLIHQAHKILCRILWLETDVKLKILIIKTLTKVVENTPYSRMDKKLSFFVVDCTKKVLYDVENIYIYNVAMVMFRQFVLSSHIDYIMIKDLVENAHFAETQHLQMGCSIATTWQKYVENNSTSWIIYICLSILYYNYKTTKFMAFKDAVKGIRIVKSCSSIPLTLQMASFQLLNALAEKAYKFEEYHSYIVEIINLVISSHPKELGAIALKFVNLHYNFYAEQKGVTDSINSNILQEKSKLFTFYFHEIIENLYYDPFPEIQQILIEGFGKMRKNLFVSLSETERSFIICIITKFACQNCHYRVKSISLNTIASINSHTEKFNDKELMSFNIINLTILLIDISQKNRDYLISRCASNALLSVISKIHTCDEIDLSTVLKYFNKIKDKIKIWTDVESNKIKPLLVKIVTSIWYSCKIFEIKGFETSFQDVANYSLNVCLIILQQENPAYVINEFLSSFEKIIALLNENKNLITESHISNFALLLVQIILLKKFDFKSNDRLLYKLLKILSTIKRCEILGENVVPVAEILLNCLIAQKSLYIVVSNPIKTEFTNVLFNFVYTSHTDNFEKLAKLYNFHRKDLSQVFYQKQTLVAFKKYLRYLIDIKCKHSQIKNSLCTFDDIFNLYK</sequence>
<evidence type="ECO:0000259" key="1">
    <source>
        <dbReference type="Pfam" id="PF13251"/>
    </source>
</evidence>
<dbReference type="InterPro" id="IPR052107">
    <property type="entry name" value="HEAT6"/>
</dbReference>
<comment type="caution">
    <text evidence="2">The sequence shown here is derived from an EMBL/GenBank/DDBJ whole genome shotgun (WGS) entry which is preliminary data.</text>
</comment>
<dbReference type="AlphaFoldDB" id="A0A177B948"/>
<proteinExistence type="predicted"/>
<dbReference type="PANTHER" id="PTHR13366:SF0">
    <property type="entry name" value="HEAT REPEAT-CONTAINING PROTEIN 6"/>
    <property type="match status" value="1"/>
</dbReference>
<dbReference type="PANTHER" id="PTHR13366">
    <property type="entry name" value="MALARIA ANTIGEN-RELATED"/>
    <property type="match status" value="1"/>
</dbReference>
<dbReference type="Proteomes" id="UP000078046">
    <property type="component" value="Unassembled WGS sequence"/>
</dbReference>
<accession>A0A177B948</accession>
<dbReference type="Pfam" id="PF13251">
    <property type="entry name" value="DUF4042"/>
    <property type="match status" value="1"/>
</dbReference>
<organism evidence="2 3">
    <name type="scientific">Intoshia linei</name>
    <dbReference type="NCBI Taxonomy" id="1819745"/>
    <lineage>
        <taxon>Eukaryota</taxon>
        <taxon>Metazoa</taxon>
        <taxon>Spiralia</taxon>
        <taxon>Lophotrochozoa</taxon>
        <taxon>Mesozoa</taxon>
        <taxon>Orthonectida</taxon>
        <taxon>Rhopaluridae</taxon>
        <taxon>Intoshia</taxon>
    </lineage>
</organism>
<dbReference type="EMBL" id="LWCA01000189">
    <property type="protein sequence ID" value="OAF70081.1"/>
    <property type="molecule type" value="Genomic_DNA"/>
</dbReference>
<dbReference type="InterPro" id="IPR025283">
    <property type="entry name" value="DUF4042"/>
</dbReference>
<gene>
    <name evidence="2" type="ORF">A3Q56_02141</name>
</gene>
<keyword evidence="3" id="KW-1185">Reference proteome</keyword>
<name>A0A177B948_9BILA</name>
<feature type="domain" description="DUF4042" evidence="1">
    <location>
        <begin position="111"/>
        <end position="265"/>
    </location>
</feature>